<feature type="transmembrane region" description="Helical" evidence="1">
    <location>
        <begin position="143"/>
        <end position="161"/>
    </location>
</feature>
<gene>
    <name evidence="2" type="ORF">PeribacterD1_0042</name>
</gene>
<accession>A0A0S1SLB2</accession>
<keyword evidence="1" id="KW-0812">Transmembrane</keyword>
<name>A0A0S1SLB2_9BACT</name>
<accession>A0A0S1SU44</accession>
<reference evidence="2 3" key="2">
    <citation type="journal article" date="2016" name="PeerJ">
        <title>Analysis of five complete genome sequences for members of the class Peribacteria in the recently recognized Peregrinibacteria bacterial phylum.</title>
        <authorList>
            <person name="Anantharaman K."/>
            <person name="Brown C.T."/>
            <person name="Burstein D."/>
            <person name="Castelle C.J."/>
            <person name="Probst A.J."/>
            <person name="Thomas B.C."/>
            <person name="Williams K.H."/>
            <person name="Banfield J.F."/>
        </authorList>
    </citation>
    <scope>NUCLEOTIDE SEQUENCE [LARGE SCALE GENOMIC DNA]</scope>
    <source>
        <strain evidence="2">RIFOXYD1_FULL_PER-ii_59_16</strain>
    </source>
</reference>
<dbReference type="EMBL" id="CP013065">
    <property type="protein sequence ID" value="ALM12746.1"/>
    <property type="molecule type" value="Genomic_DNA"/>
</dbReference>
<keyword evidence="1" id="KW-0472">Membrane</keyword>
<reference evidence="3" key="1">
    <citation type="submission" date="2015-10" db="EMBL/GenBank/DDBJ databases">
        <title>Analysis of five complete genome sequences for members of the class Peribacteria in the recently recognized Peregrinibacteria bacterial phylum.</title>
        <authorList>
            <person name="Anantharaman K."/>
            <person name="Brown C.T."/>
            <person name="Burstein D."/>
            <person name="Castelle C.J."/>
            <person name="Probst A.J."/>
            <person name="Thomas B.C."/>
            <person name="Williams K.H."/>
            <person name="Banfield J.F."/>
        </authorList>
    </citation>
    <scope>NUCLEOTIDE SEQUENCE [LARGE SCALE GENOMIC DNA]</scope>
</reference>
<sequence length="279" mass="30143">MTAPLGQLLTNSWGSFRRALMPIVVGAVIFGLILGIGQSFVGQRVMQKTGSVFEGLGFDQQQMEDLQRRIQAGDEAAMNEFAEKMQQLGGEQGEAVSGAVLSMYKGLLPVIGASMLIMWVISLIASAYFLLIALNEKLSFQVALARTPGLIIPLFLLSLWVMIRSFIWIPVLGIIIAIVLGPRFVLAPLLLVRDHKGVLESASMSYAKTDGYWGKIFGNVIAAALCAVVAAMVVGFVVGILGMRVAAILMPMINMLVTAFLTIFVVRLSQTILENPVRG</sequence>
<feature type="transmembrane region" description="Helical" evidence="1">
    <location>
        <begin position="247"/>
        <end position="268"/>
    </location>
</feature>
<accession>A0A0S1SJV4</accession>
<organism evidence="2 3">
    <name type="scientific">Candidatus Peribacter riflensis</name>
    <dbReference type="NCBI Taxonomy" id="1735162"/>
    <lineage>
        <taxon>Bacteria</taxon>
        <taxon>Candidatus Peregrinibacteriota</taxon>
        <taxon>Candidatus Peribacteria</taxon>
        <taxon>Candidatus Peribacterales</taxon>
        <taxon>Candidatus Peribacteraceae</taxon>
        <taxon>Candidatus Peribacter</taxon>
    </lineage>
</organism>
<protein>
    <recommendedName>
        <fullName evidence="4">Glycerophosphoryl diester phosphodiesterase membrane domain-containing protein</fullName>
    </recommendedName>
</protein>
<feature type="transmembrane region" description="Helical" evidence="1">
    <location>
        <begin position="167"/>
        <end position="191"/>
    </location>
</feature>
<feature type="transmembrane region" description="Helical" evidence="1">
    <location>
        <begin position="20"/>
        <end position="41"/>
    </location>
</feature>
<proteinExistence type="predicted"/>
<evidence type="ECO:0000313" key="3">
    <source>
        <dbReference type="Proteomes" id="UP000069135"/>
    </source>
</evidence>
<accession>A0A0S1SGM9</accession>
<keyword evidence="1" id="KW-1133">Transmembrane helix</keyword>
<dbReference type="AlphaFoldDB" id="A0A0S1SLB2"/>
<dbReference type="Proteomes" id="UP000069135">
    <property type="component" value="Chromosome"/>
</dbReference>
<evidence type="ECO:0008006" key="4">
    <source>
        <dbReference type="Google" id="ProtNLM"/>
    </source>
</evidence>
<evidence type="ECO:0000256" key="1">
    <source>
        <dbReference type="SAM" id="Phobius"/>
    </source>
</evidence>
<feature type="transmembrane region" description="Helical" evidence="1">
    <location>
        <begin position="212"/>
        <end position="241"/>
    </location>
</feature>
<evidence type="ECO:0000313" key="2">
    <source>
        <dbReference type="EMBL" id="ALM12746.1"/>
    </source>
</evidence>
<feature type="transmembrane region" description="Helical" evidence="1">
    <location>
        <begin position="107"/>
        <end position="131"/>
    </location>
</feature>
<dbReference type="KEGG" id="prf:PeribacterA2_0042"/>
<accession>A0A0S1SMG1</accession>